<proteinExistence type="predicted"/>
<keyword evidence="2" id="KW-1185">Reference proteome</keyword>
<dbReference type="EMBL" id="CAJJDM010000017">
    <property type="protein sequence ID" value="CAD8053159.1"/>
    <property type="molecule type" value="Genomic_DNA"/>
</dbReference>
<sequence>MPRYPIQQFNQWRIYITKQNISMINSFKQSYLMQNIGWMVETMKTLQFTIKQFNQKFLRNEGIIQNEMNQSKLEIEHERDRRIYKDLSKSIDTIISQILGIQEKELREQIINALLSPNNENQLQWSLKLQEEGKYNKATLIKKFIIIYHIKKRKIYLQGLQKNDPLVLYEKYQQFSLLKYKQKTQTFGNEQNTNTRISTEQSSLRKQQNVQIQSQKKYSYNANLNQQSTNKKQQVEYGSDSQEEQLFCKKCKKGLYSFFLNLQNTFKKCQQGKINDQQEKKGRFQKGGKYNKFQCSLRFHTFQFLQFFSGFSMIGRNTIKNIDQPFSIWEFFRCKSQILFLSQYLTQLSVQVNFSSVSYQISNFNISLFL</sequence>
<organism evidence="1 2">
    <name type="scientific">Paramecium primaurelia</name>
    <dbReference type="NCBI Taxonomy" id="5886"/>
    <lineage>
        <taxon>Eukaryota</taxon>
        <taxon>Sar</taxon>
        <taxon>Alveolata</taxon>
        <taxon>Ciliophora</taxon>
        <taxon>Intramacronucleata</taxon>
        <taxon>Oligohymenophorea</taxon>
        <taxon>Peniculida</taxon>
        <taxon>Parameciidae</taxon>
        <taxon>Paramecium</taxon>
    </lineage>
</organism>
<comment type="caution">
    <text evidence="1">The sequence shown here is derived from an EMBL/GenBank/DDBJ whole genome shotgun (WGS) entry which is preliminary data.</text>
</comment>
<protein>
    <submittedName>
        <fullName evidence="1">Uncharacterized protein</fullName>
    </submittedName>
</protein>
<dbReference type="Proteomes" id="UP000688137">
    <property type="component" value="Unassembled WGS sequence"/>
</dbReference>
<evidence type="ECO:0000313" key="1">
    <source>
        <dbReference type="EMBL" id="CAD8053159.1"/>
    </source>
</evidence>
<accession>A0A8S1KD34</accession>
<evidence type="ECO:0000313" key="2">
    <source>
        <dbReference type="Proteomes" id="UP000688137"/>
    </source>
</evidence>
<dbReference type="AlphaFoldDB" id="A0A8S1KD34"/>
<name>A0A8S1KD34_PARPR</name>
<gene>
    <name evidence="1" type="ORF">PPRIM_AZ9-3.1.T0200188</name>
</gene>
<reference evidence="1" key="1">
    <citation type="submission" date="2021-01" db="EMBL/GenBank/DDBJ databases">
        <authorList>
            <consortium name="Genoscope - CEA"/>
            <person name="William W."/>
        </authorList>
    </citation>
    <scope>NUCLEOTIDE SEQUENCE</scope>
</reference>